<dbReference type="GO" id="GO:0016491">
    <property type="term" value="F:oxidoreductase activity"/>
    <property type="evidence" value="ECO:0007669"/>
    <property type="project" value="UniProtKB-KW"/>
</dbReference>
<dbReference type="AlphaFoldDB" id="A0A165LPX3"/>
<keyword evidence="9" id="KW-1185">Reference proteome</keyword>
<keyword evidence="4" id="KW-0274">FAD</keyword>
<keyword evidence="5" id="KW-0560">Oxidoreductase</keyword>
<dbReference type="GO" id="GO:0071949">
    <property type="term" value="F:FAD binding"/>
    <property type="evidence" value="ECO:0007669"/>
    <property type="project" value="InterPro"/>
</dbReference>
<accession>A0A165LPX3</accession>
<evidence type="ECO:0000313" key="9">
    <source>
        <dbReference type="Proteomes" id="UP000076727"/>
    </source>
</evidence>
<dbReference type="PANTHER" id="PTHR42973">
    <property type="entry name" value="BINDING OXIDOREDUCTASE, PUTATIVE (AFU_ORTHOLOGUE AFUA_1G17690)-RELATED"/>
    <property type="match status" value="1"/>
</dbReference>
<keyword evidence="6" id="KW-0732">Signal</keyword>
<dbReference type="PANTHER" id="PTHR42973:SF39">
    <property type="entry name" value="FAD-BINDING PCMH-TYPE DOMAIN-CONTAINING PROTEIN"/>
    <property type="match status" value="1"/>
</dbReference>
<comment type="similarity">
    <text evidence="2">Belongs to the oxygen-dependent FAD-linked oxidoreductase family.</text>
</comment>
<evidence type="ECO:0000256" key="1">
    <source>
        <dbReference type="ARBA" id="ARBA00001974"/>
    </source>
</evidence>
<dbReference type="InterPro" id="IPR050416">
    <property type="entry name" value="FAD-linked_Oxidoreductase"/>
</dbReference>
<evidence type="ECO:0000256" key="5">
    <source>
        <dbReference type="ARBA" id="ARBA00023002"/>
    </source>
</evidence>
<gene>
    <name evidence="8" type="ORF">DAEQUDRAFT_717674</name>
</gene>
<dbReference type="Gene3D" id="3.30.465.10">
    <property type="match status" value="1"/>
</dbReference>
<name>A0A165LPX3_9APHY</name>
<dbReference type="InterPro" id="IPR016166">
    <property type="entry name" value="FAD-bd_PCMH"/>
</dbReference>
<dbReference type="Proteomes" id="UP000076727">
    <property type="component" value="Unassembled WGS sequence"/>
</dbReference>
<evidence type="ECO:0000259" key="7">
    <source>
        <dbReference type="PROSITE" id="PS51387"/>
    </source>
</evidence>
<dbReference type="SUPFAM" id="SSF56176">
    <property type="entry name" value="FAD-binding/transporter-associated domain-like"/>
    <property type="match status" value="1"/>
</dbReference>
<dbReference type="InterPro" id="IPR016169">
    <property type="entry name" value="FAD-bd_PCMH_sub2"/>
</dbReference>
<keyword evidence="3" id="KW-0285">Flavoprotein</keyword>
<evidence type="ECO:0000256" key="4">
    <source>
        <dbReference type="ARBA" id="ARBA00022827"/>
    </source>
</evidence>
<protein>
    <submittedName>
        <fullName evidence="8">Glucooligosaccharide oxidase</fullName>
    </submittedName>
</protein>
<dbReference type="Pfam" id="PF08031">
    <property type="entry name" value="BBE"/>
    <property type="match status" value="1"/>
</dbReference>
<dbReference type="PROSITE" id="PS51387">
    <property type="entry name" value="FAD_PCMH"/>
    <property type="match status" value="1"/>
</dbReference>
<dbReference type="OrthoDB" id="415825at2759"/>
<organism evidence="8 9">
    <name type="scientific">Daedalea quercina L-15889</name>
    <dbReference type="NCBI Taxonomy" id="1314783"/>
    <lineage>
        <taxon>Eukaryota</taxon>
        <taxon>Fungi</taxon>
        <taxon>Dikarya</taxon>
        <taxon>Basidiomycota</taxon>
        <taxon>Agaricomycotina</taxon>
        <taxon>Agaricomycetes</taxon>
        <taxon>Polyporales</taxon>
        <taxon>Fomitopsis</taxon>
    </lineage>
</organism>
<evidence type="ECO:0000256" key="3">
    <source>
        <dbReference type="ARBA" id="ARBA00022630"/>
    </source>
</evidence>
<evidence type="ECO:0000256" key="6">
    <source>
        <dbReference type="SAM" id="SignalP"/>
    </source>
</evidence>
<dbReference type="Pfam" id="PF01565">
    <property type="entry name" value="FAD_binding_4"/>
    <property type="match status" value="1"/>
</dbReference>
<feature type="domain" description="FAD-binding PCMH-type" evidence="7">
    <location>
        <begin position="56"/>
        <end position="229"/>
    </location>
</feature>
<evidence type="ECO:0000313" key="8">
    <source>
        <dbReference type="EMBL" id="KZT64704.1"/>
    </source>
</evidence>
<dbReference type="InterPro" id="IPR006094">
    <property type="entry name" value="Oxid_FAD_bind_N"/>
</dbReference>
<dbReference type="InterPro" id="IPR036318">
    <property type="entry name" value="FAD-bd_PCMH-like_sf"/>
</dbReference>
<comment type="cofactor">
    <cofactor evidence="1">
        <name>FAD</name>
        <dbReference type="ChEBI" id="CHEBI:57692"/>
    </cofactor>
</comment>
<dbReference type="STRING" id="1314783.A0A165LPX3"/>
<sequence>MLLTFLFSVLCIADVALGNTSTTVSLQSTLAYKGTEVYFTGQAGYQNASQAFNLRLQFKPAAVAYPRSAEEVSDLTKVGASLGIPVSARSGGHSHAGYSLGGEDGHLVVDLSHINAIEVNSSTAVARVGTGNRLGDVALGLFNQGERALPHGTCPLVGISGHASYGGYGFTSRQWGLTLDNVIGATVVLANGSIVDTSASQYPDLFWALRGSAPSFGIVTHFDFRTFAAPVRPTYFSYNWSMPLDESIAAISRYQNFCYSPAIPREIGFELNFFKGAEKGEILLNFLGSYYGDPDEYEAVVKPFLDAMPIPTYAPLVEATSWLEHLELLAGPASTGEIASTEASIAANHDTVYTKSLTTPSYPPMPEEAIVALARWMSVEGWSTNTNWFVQLELYGGRFSQIDALPWSATAYANRKALWIIQFWASSPTYKPPYPEEGISFVDGLVRSITSNVPGTWRYGAYPNYIDPRLTPEEWQRAYYGLNYRRLQKIKAKYDPNGVFTFPQSM</sequence>
<dbReference type="EMBL" id="KV429121">
    <property type="protein sequence ID" value="KZT64704.1"/>
    <property type="molecule type" value="Genomic_DNA"/>
</dbReference>
<dbReference type="InterPro" id="IPR012951">
    <property type="entry name" value="BBE"/>
</dbReference>
<evidence type="ECO:0000256" key="2">
    <source>
        <dbReference type="ARBA" id="ARBA00005466"/>
    </source>
</evidence>
<reference evidence="8 9" key="1">
    <citation type="journal article" date="2016" name="Mol. Biol. Evol.">
        <title>Comparative Genomics of Early-Diverging Mushroom-Forming Fungi Provides Insights into the Origins of Lignocellulose Decay Capabilities.</title>
        <authorList>
            <person name="Nagy L.G."/>
            <person name="Riley R."/>
            <person name="Tritt A."/>
            <person name="Adam C."/>
            <person name="Daum C."/>
            <person name="Floudas D."/>
            <person name="Sun H."/>
            <person name="Yadav J.S."/>
            <person name="Pangilinan J."/>
            <person name="Larsson K.H."/>
            <person name="Matsuura K."/>
            <person name="Barry K."/>
            <person name="Labutti K."/>
            <person name="Kuo R."/>
            <person name="Ohm R.A."/>
            <person name="Bhattacharya S.S."/>
            <person name="Shirouzu T."/>
            <person name="Yoshinaga Y."/>
            <person name="Martin F.M."/>
            <person name="Grigoriev I.V."/>
            <person name="Hibbett D.S."/>
        </authorList>
    </citation>
    <scope>NUCLEOTIDE SEQUENCE [LARGE SCALE GENOMIC DNA]</scope>
    <source>
        <strain evidence="8 9">L-15889</strain>
    </source>
</reference>
<feature type="signal peptide" evidence="6">
    <location>
        <begin position="1"/>
        <end position="18"/>
    </location>
</feature>
<feature type="chain" id="PRO_5007861991" evidence="6">
    <location>
        <begin position="19"/>
        <end position="506"/>
    </location>
</feature>
<proteinExistence type="inferred from homology"/>
<dbReference type="Gene3D" id="3.40.462.20">
    <property type="match status" value="1"/>
</dbReference>